<reference evidence="2 3" key="1">
    <citation type="journal article" date="2023" name="G3 (Bethesda)">
        <title>A chromosome-level genome assembly of Zasmidium syzygii isolated from banana leaves.</title>
        <authorList>
            <person name="van Westerhoven A.C."/>
            <person name="Mehrabi R."/>
            <person name="Talebi R."/>
            <person name="Steentjes M.B.F."/>
            <person name="Corcolon B."/>
            <person name="Chong P.A."/>
            <person name="Kema G.H.J."/>
            <person name="Seidl M.F."/>
        </authorList>
    </citation>
    <scope>NUCLEOTIDE SEQUENCE [LARGE SCALE GENOMIC DNA]</scope>
    <source>
        <strain evidence="2 3">P124</strain>
    </source>
</reference>
<dbReference type="EMBL" id="JAXOVC010000001">
    <property type="protein sequence ID" value="KAK4508424.1"/>
    <property type="molecule type" value="Genomic_DNA"/>
</dbReference>
<sequence length="295" mass="32490">MASEGCETITLPDQRTLSFAKYGASDGYPVLYFHGQPGSRLEGELLHEDAKELGATIISVDRPGIGYSSPKPGRTPSDHAIDIEHLAIELGLKEYKVLAVSGGGPYGLASAHFASPRLKAVALLAGMVWLPSIGLRGMYRITKVLFYASNYTPVILNRLLWYFISGRINSSDDVLVDASLKKLDSHPPKDRALLADGSLLRRMMPSTREHFRQGVDGFMDEARILTNPVDFDISHIDVPVSLWYGTEDTNVTPDIGSELARLIGENATLHNPDETHLSLLINQKRRILEDLLNRG</sequence>
<organism evidence="2 3">
    <name type="scientific">Zasmidium cellare</name>
    <name type="common">Wine cellar mold</name>
    <name type="synonym">Racodium cellare</name>
    <dbReference type="NCBI Taxonomy" id="395010"/>
    <lineage>
        <taxon>Eukaryota</taxon>
        <taxon>Fungi</taxon>
        <taxon>Dikarya</taxon>
        <taxon>Ascomycota</taxon>
        <taxon>Pezizomycotina</taxon>
        <taxon>Dothideomycetes</taxon>
        <taxon>Dothideomycetidae</taxon>
        <taxon>Mycosphaerellales</taxon>
        <taxon>Mycosphaerellaceae</taxon>
        <taxon>Zasmidium</taxon>
    </lineage>
</organism>
<evidence type="ECO:0000259" key="1">
    <source>
        <dbReference type="Pfam" id="PF00561"/>
    </source>
</evidence>
<comment type="caution">
    <text evidence="2">The sequence shown here is derived from an EMBL/GenBank/DDBJ whole genome shotgun (WGS) entry which is preliminary data.</text>
</comment>
<name>A0ABR0F4B3_ZASCE</name>
<evidence type="ECO:0000313" key="3">
    <source>
        <dbReference type="Proteomes" id="UP001305779"/>
    </source>
</evidence>
<dbReference type="Pfam" id="PF00561">
    <property type="entry name" value="Abhydrolase_1"/>
    <property type="match status" value="1"/>
</dbReference>
<dbReference type="InterPro" id="IPR029058">
    <property type="entry name" value="AB_hydrolase_fold"/>
</dbReference>
<dbReference type="PANTHER" id="PTHR45763:SF46">
    <property type="entry name" value="AB HYDROLASE-1 DOMAIN-CONTAINING PROTEIN"/>
    <property type="match status" value="1"/>
</dbReference>
<dbReference type="InterPro" id="IPR000073">
    <property type="entry name" value="AB_hydrolase_1"/>
</dbReference>
<dbReference type="SUPFAM" id="SSF53474">
    <property type="entry name" value="alpha/beta-Hydrolases"/>
    <property type="match status" value="1"/>
</dbReference>
<keyword evidence="3" id="KW-1185">Reference proteome</keyword>
<gene>
    <name evidence="2" type="ORF">PRZ48_002162</name>
</gene>
<dbReference type="Gene3D" id="3.40.50.1820">
    <property type="entry name" value="alpha/beta hydrolase"/>
    <property type="match status" value="1"/>
</dbReference>
<feature type="domain" description="AB hydrolase-1" evidence="1">
    <location>
        <begin position="28"/>
        <end position="279"/>
    </location>
</feature>
<protein>
    <recommendedName>
        <fullName evidence="1">AB hydrolase-1 domain-containing protein</fullName>
    </recommendedName>
</protein>
<proteinExistence type="predicted"/>
<evidence type="ECO:0000313" key="2">
    <source>
        <dbReference type="EMBL" id="KAK4508424.1"/>
    </source>
</evidence>
<dbReference type="Proteomes" id="UP001305779">
    <property type="component" value="Unassembled WGS sequence"/>
</dbReference>
<dbReference type="PANTHER" id="PTHR45763">
    <property type="entry name" value="HYDROLASE, ALPHA/BETA FOLD FAMILY PROTEIN, EXPRESSED-RELATED"/>
    <property type="match status" value="1"/>
</dbReference>
<accession>A0ABR0F4B3</accession>